<gene>
    <name evidence="2" type="ORF">Pma05_38030</name>
</gene>
<feature type="compositionally biased region" description="Basic and acidic residues" evidence="1">
    <location>
        <begin position="1"/>
        <end position="12"/>
    </location>
</feature>
<reference evidence="2 3" key="1">
    <citation type="submission" date="2021-01" db="EMBL/GenBank/DDBJ databases">
        <title>Whole genome shotgun sequence of Plantactinospora mayteni NBRC 109088.</title>
        <authorList>
            <person name="Komaki H."/>
            <person name="Tamura T."/>
        </authorList>
    </citation>
    <scope>NUCLEOTIDE SEQUENCE [LARGE SCALE GENOMIC DNA]</scope>
    <source>
        <strain evidence="2 3">NBRC 109088</strain>
    </source>
</reference>
<evidence type="ECO:0000256" key="1">
    <source>
        <dbReference type="SAM" id="MobiDB-lite"/>
    </source>
</evidence>
<protein>
    <submittedName>
        <fullName evidence="2">Uncharacterized protein</fullName>
    </submittedName>
</protein>
<sequence>MLATDSRDRQGTDDAGAQGVPGALWTQAGLPRVAFAFTTFADKIAEINLIANSDHLHMLDLVMLDD</sequence>
<dbReference type="EMBL" id="BONX01000024">
    <property type="protein sequence ID" value="GIG97230.1"/>
    <property type="molecule type" value="Genomic_DNA"/>
</dbReference>
<evidence type="ECO:0000313" key="2">
    <source>
        <dbReference type="EMBL" id="GIG97230.1"/>
    </source>
</evidence>
<proteinExistence type="predicted"/>
<keyword evidence="3" id="KW-1185">Reference proteome</keyword>
<feature type="region of interest" description="Disordered" evidence="1">
    <location>
        <begin position="1"/>
        <end position="22"/>
    </location>
</feature>
<accession>A0ABQ4ERJ2</accession>
<comment type="caution">
    <text evidence="2">The sequence shown here is derived from an EMBL/GenBank/DDBJ whole genome shotgun (WGS) entry which is preliminary data.</text>
</comment>
<evidence type="ECO:0000313" key="3">
    <source>
        <dbReference type="Proteomes" id="UP000621500"/>
    </source>
</evidence>
<organism evidence="2 3">
    <name type="scientific">Plantactinospora mayteni</name>
    <dbReference type="NCBI Taxonomy" id="566021"/>
    <lineage>
        <taxon>Bacteria</taxon>
        <taxon>Bacillati</taxon>
        <taxon>Actinomycetota</taxon>
        <taxon>Actinomycetes</taxon>
        <taxon>Micromonosporales</taxon>
        <taxon>Micromonosporaceae</taxon>
        <taxon>Plantactinospora</taxon>
    </lineage>
</organism>
<dbReference type="Proteomes" id="UP000621500">
    <property type="component" value="Unassembled WGS sequence"/>
</dbReference>
<name>A0ABQ4ERJ2_9ACTN</name>